<keyword evidence="3" id="KW-1185">Reference proteome</keyword>
<comment type="caution">
    <text evidence="2">The sequence shown here is derived from an EMBL/GenBank/DDBJ whole genome shotgun (WGS) entry which is preliminary data.</text>
</comment>
<evidence type="ECO:0000313" key="2">
    <source>
        <dbReference type="EMBL" id="KAF6016719.1"/>
    </source>
</evidence>
<dbReference type="GO" id="GO:0004622">
    <property type="term" value="F:phosphatidylcholine lysophospholipase activity"/>
    <property type="evidence" value="ECO:0007669"/>
    <property type="project" value="TreeGrafter"/>
</dbReference>
<evidence type="ECO:0000256" key="1">
    <source>
        <dbReference type="SAM" id="Phobius"/>
    </source>
</evidence>
<accession>A0A7J7IRZ9</accession>
<reference evidence="2" key="1">
    <citation type="submission" date="2020-06" db="EMBL/GenBank/DDBJ databases">
        <title>Draft genome of Bugula neritina, a colonial animal packing powerful symbionts and potential medicines.</title>
        <authorList>
            <person name="Rayko M."/>
        </authorList>
    </citation>
    <scope>NUCLEOTIDE SEQUENCE [LARGE SCALE GENOMIC DNA]</scope>
    <source>
        <strain evidence="2">Kwan_BN1</strain>
    </source>
</reference>
<keyword evidence="1" id="KW-0472">Membrane</keyword>
<dbReference type="GO" id="GO:0050253">
    <property type="term" value="F:retinyl-palmitate esterase activity"/>
    <property type="evidence" value="ECO:0007669"/>
    <property type="project" value="TreeGrafter"/>
</dbReference>
<dbReference type="PANTHER" id="PTHR21325:SF52">
    <property type="entry name" value="PHOSPHOLIPASE B1, MEMBRANE-ASSOCIATED"/>
    <property type="match status" value="1"/>
</dbReference>
<dbReference type="Pfam" id="PF00657">
    <property type="entry name" value="Lipase_GDSL"/>
    <property type="match status" value="1"/>
</dbReference>
<gene>
    <name evidence="2" type="ORF">EB796_024976</name>
</gene>
<dbReference type="InterPro" id="IPR038885">
    <property type="entry name" value="PLB1"/>
</dbReference>
<feature type="transmembrane region" description="Helical" evidence="1">
    <location>
        <begin position="147"/>
        <end position="164"/>
    </location>
</feature>
<dbReference type="PANTHER" id="PTHR21325">
    <property type="entry name" value="PHOSPHOLIPASE B, PLB1"/>
    <property type="match status" value="1"/>
</dbReference>
<dbReference type="GO" id="GO:0031526">
    <property type="term" value="C:brush border membrane"/>
    <property type="evidence" value="ECO:0007669"/>
    <property type="project" value="TreeGrafter"/>
</dbReference>
<protein>
    <submittedName>
        <fullName evidence="2">PLB1</fullName>
    </submittedName>
</protein>
<dbReference type="Proteomes" id="UP000593567">
    <property type="component" value="Unassembled WGS sequence"/>
</dbReference>
<sequence length="165" mass="18732">MHYCPCVTKSDVRGLDTLTKSYADAVQRLVSSGRYDTKKDFTVVIQPFLRDMTAPKFRNNTPDATYFAPDCVHWSSKGHNVMGIALWNTMLHKVGEKQEHVNIHDQPKCPYTKFIPTRLNISDGTVAILKPEHTGSHNKNNSSSQRLHLQLVILLMLCVFNMIFG</sequence>
<dbReference type="GO" id="GO:0004623">
    <property type="term" value="F:phospholipase A2 activity"/>
    <property type="evidence" value="ECO:0007669"/>
    <property type="project" value="TreeGrafter"/>
</dbReference>
<keyword evidence="1" id="KW-0812">Transmembrane</keyword>
<dbReference type="OrthoDB" id="10265800at2759"/>
<dbReference type="EMBL" id="VXIV02003483">
    <property type="protein sequence ID" value="KAF6016719.1"/>
    <property type="molecule type" value="Genomic_DNA"/>
</dbReference>
<dbReference type="InterPro" id="IPR001087">
    <property type="entry name" value="GDSL"/>
</dbReference>
<name>A0A7J7IRZ9_BUGNE</name>
<evidence type="ECO:0000313" key="3">
    <source>
        <dbReference type="Proteomes" id="UP000593567"/>
    </source>
</evidence>
<dbReference type="GO" id="GO:0006644">
    <property type="term" value="P:phospholipid metabolic process"/>
    <property type="evidence" value="ECO:0007669"/>
    <property type="project" value="TreeGrafter"/>
</dbReference>
<keyword evidence="1" id="KW-1133">Transmembrane helix</keyword>
<organism evidence="2 3">
    <name type="scientific">Bugula neritina</name>
    <name type="common">Brown bryozoan</name>
    <name type="synonym">Sertularia neritina</name>
    <dbReference type="NCBI Taxonomy" id="10212"/>
    <lineage>
        <taxon>Eukaryota</taxon>
        <taxon>Metazoa</taxon>
        <taxon>Spiralia</taxon>
        <taxon>Lophotrochozoa</taxon>
        <taxon>Bryozoa</taxon>
        <taxon>Gymnolaemata</taxon>
        <taxon>Cheilostomatida</taxon>
        <taxon>Flustrina</taxon>
        <taxon>Buguloidea</taxon>
        <taxon>Bugulidae</taxon>
        <taxon>Bugula</taxon>
    </lineage>
</organism>
<proteinExistence type="predicted"/>
<dbReference type="AlphaFoldDB" id="A0A7J7IRZ9"/>